<protein>
    <submittedName>
        <fullName evidence="1">Uncharacterized protein</fullName>
    </submittedName>
</protein>
<organism evidence="1">
    <name type="scientific">Aureimonas altamirensis</name>
    <dbReference type="NCBI Taxonomy" id="370622"/>
    <lineage>
        <taxon>Bacteria</taxon>
        <taxon>Pseudomonadati</taxon>
        <taxon>Pseudomonadota</taxon>
        <taxon>Alphaproteobacteria</taxon>
        <taxon>Hyphomicrobiales</taxon>
        <taxon>Aurantimonadaceae</taxon>
        <taxon>Aureimonas</taxon>
    </lineage>
</organism>
<name>A0A0P0YXJ2_9HYPH</name>
<reference evidence="1" key="1">
    <citation type="journal article" date="2015" name="Proc. Natl. Acad. Sci. U.S.A.">
        <title>Bacterial clade with the ribosomal RNA operon on a small plasmid rather than the chromosome.</title>
        <authorList>
            <person name="Anda M."/>
            <person name="Ohtsubo Y."/>
            <person name="Okubo T."/>
            <person name="Sugawara M."/>
            <person name="Nagata Y."/>
            <person name="Tsuda M."/>
            <person name="Minamisawa K."/>
            <person name="Mitsui H."/>
        </authorList>
    </citation>
    <scope>NUCLEOTIDE SEQUENCE</scope>
    <source>
        <strain evidence="1">DSM 21988</strain>
    </source>
</reference>
<dbReference type="AlphaFoldDB" id="A0A0P0YXJ2"/>
<accession>A0A0P0YXJ2</accession>
<evidence type="ECO:0000313" key="1">
    <source>
        <dbReference type="EMBL" id="BAT26062.1"/>
    </source>
</evidence>
<dbReference type="RefSeq" id="WP_143190137.1">
    <property type="nucleotide sequence ID" value="NZ_BBWQ01000009.1"/>
</dbReference>
<proteinExistence type="predicted"/>
<sequence length="119" mass="12339">MAQVTNNSQAVRVINAKNGDRVVQVSIAPGQTKDIDVVETKVFKSAVEAGVLSVKGGAKASSSPPAGGYAVTEKGSGWFAITQDGKEVTKGLRKDAVDGFAKMNDEQKAAFVQANKAEA</sequence>
<dbReference type="EMBL" id="LC066371">
    <property type="protein sequence ID" value="BAT26062.1"/>
    <property type="molecule type" value="Genomic_DNA"/>
</dbReference>